<dbReference type="AlphaFoldDB" id="A0A6F9DL91"/>
<protein>
    <submittedName>
        <fullName evidence="1">Arylamine N-acetyltransferase 2</fullName>
    </submittedName>
</protein>
<reference evidence="1" key="1">
    <citation type="submission" date="2020-04" db="EMBL/GenBank/DDBJ databases">
        <authorList>
            <person name="Neveu A P."/>
        </authorList>
    </citation>
    <scope>NUCLEOTIDE SEQUENCE</scope>
    <source>
        <tissue evidence="1">Whole embryo</tissue>
    </source>
</reference>
<keyword evidence="1" id="KW-0808">Transferase</keyword>
<proteinExistence type="evidence at transcript level"/>
<gene>
    <name evidence="1" type="primary">Nat2-001</name>
</gene>
<dbReference type="EMBL" id="LR788345">
    <property type="protein sequence ID" value="CAB3264207.1"/>
    <property type="molecule type" value="mRNA"/>
</dbReference>
<organism evidence="1">
    <name type="scientific">Phallusia mammillata</name>
    <dbReference type="NCBI Taxonomy" id="59560"/>
    <lineage>
        <taxon>Eukaryota</taxon>
        <taxon>Metazoa</taxon>
        <taxon>Chordata</taxon>
        <taxon>Tunicata</taxon>
        <taxon>Ascidiacea</taxon>
        <taxon>Phlebobranchia</taxon>
        <taxon>Ascidiidae</taxon>
        <taxon>Phallusia</taxon>
    </lineage>
</organism>
<dbReference type="GO" id="GO:0016740">
    <property type="term" value="F:transferase activity"/>
    <property type="evidence" value="ECO:0007669"/>
    <property type="project" value="UniProtKB-KW"/>
</dbReference>
<sequence length="189" mass="20482">MSCLLAAPVEYVWSVVIKFSTVPADFEAVGLFDKSSVIRGPSDVDPTFEAIFCSSALSLTSSVLDNFGNGASSALPASIINCKGLFIPTPPWCLTRLTRNWISRFTTFCWCACFCLRATTSLHRSSFSRLSSESCTEIFDCVLLMSCMSSSTVVSSSVLLVCVTFRLMYCSSPSSSLLKNGCRNSIDSC</sequence>
<evidence type="ECO:0000313" key="1">
    <source>
        <dbReference type="EMBL" id="CAB3264207.1"/>
    </source>
</evidence>
<name>A0A6F9DL91_9ASCI</name>
<accession>A0A6F9DL91</accession>